<dbReference type="Proteomes" id="UP001231924">
    <property type="component" value="Unassembled WGS sequence"/>
</dbReference>
<sequence>MPPSRTLRALAGYEHPTQLAVCPECAGYALDIAAQGNRYGFRCQTCRAHWDWRPGEGWPPVRSPGS</sequence>
<dbReference type="RefSeq" id="WP_286055550.1">
    <property type="nucleotide sequence ID" value="NZ_JASVWF010000006.1"/>
</dbReference>
<keyword evidence="2" id="KW-1185">Reference proteome</keyword>
<evidence type="ECO:0000313" key="2">
    <source>
        <dbReference type="Proteomes" id="UP001231924"/>
    </source>
</evidence>
<dbReference type="EMBL" id="JASVWF010000006">
    <property type="protein sequence ID" value="MDL5158986.1"/>
    <property type="molecule type" value="Genomic_DNA"/>
</dbReference>
<evidence type="ECO:0000313" key="1">
    <source>
        <dbReference type="EMBL" id="MDL5158986.1"/>
    </source>
</evidence>
<proteinExistence type="predicted"/>
<protein>
    <submittedName>
        <fullName evidence="1">Uncharacterized protein</fullName>
    </submittedName>
</protein>
<accession>A0ABT7ME96</accession>
<organism evidence="1 2">
    <name type="scientific">Actinomycetospora termitidis</name>
    <dbReference type="NCBI Taxonomy" id="3053470"/>
    <lineage>
        <taxon>Bacteria</taxon>
        <taxon>Bacillati</taxon>
        <taxon>Actinomycetota</taxon>
        <taxon>Actinomycetes</taxon>
        <taxon>Pseudonocardiales</taxon>
        <taxon>Pseudonocardiaceae</taxon>
        <taxon>Actinomycetospora</taxon>
    </lineage>
</organism>
<reference evidence="1 2" key="1">
    <citation type="submission" date="2023-06" db="EMBL/GenBank/DDBJ databases">
        <title>Actinomycetospora Odt1-22.</title>
        <authorList>
            <person name="Supong K."/>
        </authorList>
    </citation>
    <scope>NUCLEOTIDE SEQUENCE [LARGE SCALE GENOMIC DNA]</scope>
    <source>
        <strain evidence="1 2">Odt1-22</strain>
    </source>
</reference>
<name>A0ABT7ME96_9PSEU</name>
<gene>
    <name evidence="1" type="ORF">QRT03_23665</name>
</gene>
<comment type="caution">
    <text evidence="1">The sequence shown here is derived from an EMBL/GenBank/DDBJ whole genome shotgun (WGS) entry which is preliminary data.</text>
</comment>